<dbReference type="InterPro" id="IPR001647">
    <property type="entry name" value="HTH_TetR"/>
</dbReference>
<dbReference type="GO" id="GO:0000976">
    <property type="term" value="F:transcription cis-regulatory region binding"/>
    <property type="evidence" value="ECO:0007669"/>
    <property type="project" value="TreeGrafter"/>
</dbReference>
<evidence type="ECO:0000313" key="7">
    <source>
        <dbReference type="Proteomes" id="UP000198817"/>
    </source>
</evidence>
<dbReference type="InterPro" id="IPR050109">
    <property type="entry name" value="HTH-type_TetR-like_transc_reg"/>
</dbReference>
<dbReference type="Pfam" id="PF00440">
    <property type="entry name" value="TetR_N"/>
    <property type="match status" value="1"/>
</dbReference>
<keyword evidence="7" id="KW-1185">Reference proteome</keyword>
<sequence length="188" mass="21508">MKIRETILQGSLELFRDRGIQFTMDDLSKRLGISKKTIYTVFRSKEELALAACSRIFDRIKAEEAAVVADDTLTTAEKIRAVLNVMPEGYQSLDFTRLDVLEERYPAVFREVTRRLETGWENTLALLEQGMAEGVIRPVRIPVIKAMYEASLEHFFRRNLLSEAGIRYQDALAEVVSILMDGILMTEE</sequence>
<evidence type="ECO:0000256" key="3">
    <source>
        <dbReference type="ARBA" id="ARBA00023163"/>
    </source>
</evidence>
<evidence type="ECO:0000256" key="4">
    <source>
        <dbReference type="PROSITE-ProRule" id="PRU00335"/>
    </source>
</evidence>
<organism evidence="6 7">
    <name type="scientific">Eubacterium pyruvativorans</name>
    <dbReference type="NCBI Taxonomy" id="155865"/>
    <lineage>
        <taxon>Bacteria</taxon>
        <taxon>Bacillati</taxon>
        <taxon>Bacillota</taxon>
        <taxon>Clostridia</taxon>
        <taxon>Eubacteriales</taxon>
        <taxon>Eubacteriaceae</taxon>
        <taxon>Eubacterium</taxon>
    </lineage>
</organism>
<proteinExistence type="predicted"/>
<dbReference type="RefSeq" id="WP_090469701.1">
    <property type="nucleotide sequence ID" value="NZ_FOWF01000001.1"/>
</dbReference>
<keyword evidence="1" id="KW-0805">Transcription regulation</keyword>
<protein>
    <submittedName>
        <fullName evidence="6">Transcriptional regulator, TetR family</fullName>
    </submittedName>
</protein>
<reference evidence="6 7" key="1">
    <citation type="submission" date="2016-10" db="EMBL/GenBank/DDBJ databases">
        <authorList>
            <person name="de Groot N.N."/>
        </authorList>
    </citation>
    <scope>NUCLEOTIDE SEQUENCE [LARGE SCALE GENOMIC DNA]</scope>
    <source>
        <strain evidence="6 7">KHGC13</strain>
    </source>
</reference>
<name>A0A1I7FD52_9FIRM</name>
<dbReference type="PROSITE" id="PS50977">
    <property type="entry name" value="HTH_TETR_2"/>
    <property type="match status" value="1"/>
</dbReference>
<dbReference type="PRINTS" id="PR00455">
    <property type="entry name" value="HTHTETR"/>
</dbReference>
<dbReference type="STRING" id="155865.SAMN05216515_101103"/>
<dbReference type="PANTHER" id="PTHR30055">
    <property type="entry name" value="HTH-TYPE TRANSCRIPTIONAL REGULATOR RUTR"/>
    <property type="match status" value="1"/>
</dbReference>
<dbReference type="SUPFAM" id="SSF46689">
    <property type="entry name" value="Homeodomain-like"/>
    <property type="match status" value="1"/>
</dbReference>
<evidence type="ECO:0000313" key="6">
    <source>
        <dbReference type="EMBL" id="SFU34074.1"/>
    </source>
</evidence>
<keyword evidence="3" id="KW-0804">Transcription</keyword>
<dbReference type="SUPFAM" id="SSF48498">
    <property type="entry name" value="Tetracyclin repressor-like, C-terminal domain"/>
    <property type="match status" value="1"/>
</dbReference>
<evidence type="ECO:0000256" key="1">
    <source>
        <dbReference type="ARBA" id="ARBA00023015"/>
    </source>
</evidence>
<dbReference type="InterPro" id="IPR009057">
    <property type="entry name" value="Homeodomain-like_sf"/>
</dbReference>
<dbReference type="InterPro" id="IPR036271">
    <property type="entry name" value="Tet_transcr_reg_TetR-rel_C_sf"/>
</dbReference>
<dbReference type="PANTHER" id="PTHR30055:SF234">
    <property type="entry name" value="HTH-TYPE TRANSCRIPTIONAL REGULATOR BETI"/>
    <property type="match status" value="1"/>
</dbReference>
<dbReference type="EMBL" id="FPBT01000002">
    <property type="protein sequence ID" value="SFU34074.1"/>
    <property type="molecule type" value="Genomic_DNA"/>
</dbReference>
<evidence type="ECO:0000256" key="2">
    <source>
        <dbReference type="ARBA" id="ARBA00023125"/>
    </source>
</evidence>
<dbReference type="AlphaFoldDB" id="A0A1I7FD52"/>
<feature type="domain" description="HTH tetR-type" evidence="5">
    <location>
        <begin position="1"/>
        <end position="60"/>
    </location>
</feature>
<accession>A0A1I7FD52</accession>
<dbReference type="Gene3D" id="1.10.10.60">
    <property type="entry name" value="Homeodomain-like"/>
    <property type="match status" value="1"/>
</dbReference>
<keyword evidence="2 4" id="KW-0238">DNA-binding</keyword>
<gene>
    <name evidence="6" type="ORF">SAMN05216508_10264</name>
</gene>
<dbReference type="Proteomes" id="UP000198817">
    <property type="component" value="Unassembled WGS sequence"/>
</dbReference>
<dbReference type="OrthoDB" id="9812134at2"/>
<dbReference type="GO" id="GO:0003700">
    <property type="term" value="F:DNA-binding transcription factor activity"/>
    <property type="evidence" value="ECO:0007669"/>
    <property type="project" value="TreeGrafter"/>
</dbReference>
<feature type="DNA-binding region" description="H-T-H motif" evidence="4">
    <location>
        <begin position="23"/>
        <end position="42"/>
    </location>
</feature>
<evidence type="ECO:0000259" key="5">
    <source>
        <dbReference type="PROSITE" id="PS50977"/>
    </source>
</evidence>
<dbReference type="Gene3D" id="1.10.357.10">
    <property type="entry name" value="Tetracycline Repressor, domain 2"/>
    <property type="match status" value="1"/>
</dbReference>